<sequence length="54" mass="6216">MLGSEYVTRASKGEIRLGYNYLIVSKQKLLFKIIKNNACLFGKKLYLCTVVVWT</sequence>
<protein>
    <submittedName>
        <fullName evidence="1">Uncharacterized protein</fullName>
    </submittedName>
</protein>
<organism evidence="1 2">
    <name type="scientific">Capnocytophaga granulosa</name>
    <dbReference type="NCBI Taxonomy" id="45242"/>
    <lineage>
        <taxon>Bacteria</taxon>
        <taxon>Pseudomonadati</taxon>
        <taxon>Bacteroidota</taxon>
        <taxon>Flavobacteriia</taxon>
        <taxon>Flavobacteriales</taxon>
        <taxon>Flavobacteriaceae</taxon>
        <taxon>Capnocytophaga</taxon>
    </lineage>
</organism>
<proteinExistence type="predicted"/>
<dbReference type="Proteomes" id="UP000182771">
    <property type="component" value="Unassembled WGS sequence"/>
</dbReference>
<accession>A0A1H2VR71</accession>
<dbReference type="EMBL" id="FNND01000003">
    <property type="protein sequence ID" value="SDW70339.1"/>
    <property type="molecule type" value="Genomic_DNA"/>
</dbReference>
<reference evidence="1 2" key="1">
    <citation type="submission" date="2016-10" db="EMBL/GenBank/DDBJ databases">
        <authorList>
            <person name="Varghese N."/>
            <person name="Submissions S."/>
        </authorList>
    </citation>
    <scope>NUCLEOTIDE SEQUENCE [LARGE SCALE GENOMIC DNA]</scope>
    <source>
        <strain evidence="1 2">DSM 11449</strain>
    </source>
</reference>
<comment type="caution">
    <text evidence="1">The sequence shown here is derived from an EMBL/GenBank/DDBJ whole genome shotgun (WGS) entry which is preliminary data.</text>
</comment>
<evidence type="ECO:0000313" key="1">
    <source>
        <dbReference type="EMBL" id="SDW70339.1"/>
    </source>
</evidence>
<gene>
    <name evidence="1" type="ORF">SAMN05444420_103250</name>
</gene>
<keyword evidence="2" id="KW-1185">Reference proteome</keyword>
<evidence type="ECO:0000313" key="2">
    <source>
        <dbReference type="Proteomes" id="UP000182771"/>
    </source>
</evidence>
<dbReference type="AlphaFoldDB" id="A0A1H2VR71"/>
<name>A0A1H2VR71_9FLAO</name>